<dbReference type="Proteomes" id="UP001283361">
    <property type="component" value="Unassembled WGS sequence"/>
</dbReference>
<evidence type="ECO:0000313" key="3">
    <source>
        <dbReference type="Proteomes" id="UP001283361"/>
    </source>
</evidence>
<sequence length="74" mass="8531">MPKFHYYEVVRRRWCMAVRALRRGWLREKRGAGEQTLKKRSGHHNQPVLAPQRGEAGGQEKGRGFTCRAPRGGD</sequence>
<feature type="region of interest" description="Disordered" evidence="1">
    <location>
        <begin position="29"/>
        <end position="74"/>
    </location>
</feature>
<name>A0AAE1AHF6_9GAST</name>
<organism evidence="2 3">
    <name type="scientific">Elysia crispata</name>
    <name type="common">lettuce slug</name>
    <dbReference type="NCBI Taxonomy" id="231223"/>
    <lineage>
        <taxon>Eukaryota</taxon>
        <taxon>Metazoa</taxon>
        <taxon>Spiralia</taxon>
        <taxon>Lophotrochozoa</taxon>
        <taxon>Mollusca</taxon>
        <taxon>Gastropoda</taxon>
        <taxon>Heterobranchia</taxon>
        <taxon>Euthyneura</taxon>
        <taxon>Panpulmonata</taxon>
        <taxon>Sacoglossa</taxon>
        <taxon>Placobranchoidea</taxon>
        <taxon>Plakobranchidae</taxon>
        <taxon>Elysia</taxon>
    </lineage>
</organism>
<dbReference type="AlphaFoldDB" id="A0AAE1AHF6"/>
<accession>A0AAE1AHF6</accession>
<evidence type="ECO:0000256" key="1">
    <source>
        <dbReference type="SAM" id="MobiDB-lite"/>
    </source>
</evidence>
<comment type="caution">
    <text evidence="2">The sequence shown here is derived from an EMBL/GenBank/DDBJ whole genome shotgun (WGS) entry which is preliminary data.</text>
</comment>
<keyword evidence="3" id="KW-1185">Reference proteome</keyword>
<gene>
    <name evidence="2" type="ORF">RRG08_056017</name>
</gene>
<evidence type="ECO:0000313" key="2">
    <source>
        <dbReference type="EMBL" id="KAK3787296.1"/>
    </source>
</evidence>
<protein>
    <submittedName>
        <fullName evidence="2">Uncharacterized protein</fullName>
    </submittedName>
</protein>
<dbReference type="EMBL" id="JAWDGP010001872">
    <property type="protein sequence ID" value="KAK3787296.1"/>
    <property type="molecule type" value="Genomic_DNA"/>
</dbReference>
<reference evidence="2" key="1">
    <citation type="journal article" date="2023" name="G3 (Bethesda)">
        <title>A reference genome for the long-term kleptoplast-retaining sea slug Elysia crispata morphotype clarki.</title>
        <authorList>
            <person name="Eastman K.E."/>
            <person name="Pendleton A.L."/>
            <person name="Shaikh M.A."/>
            <person name="Suttiyut T."/>
            <person name="Ogas R."/>
            <person name="Tomko P."/>
            <person name="Gavelis G."/>
            <person name="Widhalm J.R."/>
            <person name="Wisecaver J.H."/>
        </authorList>
    </citation>
    <scope>NUCLEOTIDE SEQUENCE</scope>
    <source>
        <strain evidence="2">ECLA1</strain>
    </source>
</reference>
<proteinExistence type="predicted"/>